<dbReference type="InterPro" id="IPR011344">
    <property type="entry name" value="ssDNA-bd"/>
</dbReference>
<dbReference type="CDD" id="cd04496">
    <property type="entry name" value="SSB_OBF"/>
    <property type="match status" value="1"/>
</dbReference>
<dbReference type="AlphaFoldDB" id="A0AAW4U2P6"/>
<accession>A0AAW4U2P6</accession>
<evidence type="ECO:0000256" key="2">
    <source>
        <dbReference type="PIRNR" id="PIRNR002070"/>
    </source>
</evidence>
<dbReference type="RefSeq" id="WP_008537471.1">
    <property type="nucleotide sequence ID" value="NZ_BSQS01000004.1"/>
</dbReference>
<dbReference type="SUPFAM" id="SSF50249">
    <property type="entry name" value="Nucleic acid-binding proteins"/>
    <property type="match status" value="1"/>
</dbReference>
<reference evidence="4" key="1">
    <citation type="submission" date="2021-10" db="EMBL/GenBank/DDBJ databases">
        <title>Collection of gut derived symbiotic bacterial strains cultured from healthy donors.</title>
        <authorList>
            <person name="Lin H."/>
            <person name="Littmann E."/>
            <person name="Claire K."/>
            <person name="Pamer E."/>
        </authorList>
    </citation>
    <scope>NUCLEOTIDE SEQUENCE</scope>
    <source>
        <strain evidence="4">MSK.7.16</strain>
    </source>
</reference>
<dbReference type="InterPro" id="IPR000424">
    <property type="entry name" value="Primosome_PriB/ssb"/>
</dbReference>
<evidence type="ECO:0000313" key="4">
    <source>
        <dbReference type="EMBL" id="MCB6828784.1"/>
    </source>
</evidence>
<name>A0AAW4U2P6_9FIRM</name>
<dbReference type="InterPro" id="IPR012340">
    <property type="entry name" value="NA-bd_OB-fold"/>
</dbReference>
<proteinExistence type="predicted"/>
<dbReference type="PROSITE" id="PS50935">
    <property type="entry name" value="SSB"/>
    <property type="match status" value="1"/>
</dbReference>
<dbReference type="EMBL" id="JAJCGD010000025">
    <property type="protein sequence ID" value="MCB6828784.1"/>
    <property type="molecule type" value="Genomic_DNA"/>
</dbReference>
<dbReference type="NCBIfam" id="TIGR00621">
    <property type="entry name" value="ssb"/>
    <property type="match status" value="1"/>
</dbReference>
<dbReference type="GO" id="GO:0006260">
    <property type="term" value="P:DNA replication"/>
    <property type="evidence" value="ECO:0007669"/>
    <property type="project" value="InterPro"/>
</dbReference>
<dbReference type="Pfam" id="PF00436">
    <property type="entry name" value="SSB"/>
    <property type="match status" value="1"/>
</dbReference>
<gene>
    <name evidence="4" type="ORF">LIY65_08780</name>
</gene>
<protein>
    <recommendedName>
        <fullName evidence="2 3">Single-stranded DNA-binding protein</fullName>
    </recommendedName>
</protein>
<keyword evidence="1 2" id="KW-0238">DNA-binding</keyword>
<dbReference type="GO" id="GO:0003697">
    <property type="term" value="F:single-stranded DNA binding"/>
    <property type="evidence" value="ECO:0007669"/>
    <property type="project" value="InterPro"/>
</dbReference>
<dbReference type="PIRSF" id="PIRSF002070">
    <property type="entry name" value="SSB"/>
    <property type="match status" value="1"/>
</dbReference>
<dbReference type="Proteomes" id="UP001198190">
    <property type="component" value="Unassembled WGS sequence"/>
</dbReference>
<dbReference type="GeneID" id="62779009"/>
<organism evidence="4 5">
    <name type="scientific">Megamonas funiformis</name>
    <dbReference type="NCBI Taxonomy" id="437897"/>
    <lineage>
        <taxon>Bacteria</taxon>
        <taxon>Bacillati</taxon>
        <taxon>Bacillota</taxon>
        <taxon>Negativicutes</taxon>
        <taxon>Selenomonadales</taxon>
        <taxon>Selenomonadaceae</taxon>
        <taxon>Megamonas</taxon>
    </lineage>
</organism>
<comment type="caution">
    <text evidence="4">The sequence shown here is derived from an EMBL/GenBank/DDBJ whole genome shotgun (WGS) entry which is preliminary data.</text>
</comment>
<evidence type="ECO:0000256" key="3">
    <source>
        <dbReference type="RuleBase" id="RU000524"/>
    </source>
</evidence>
<dbReference type="Gene3D" id="2.40.50.140">
    <property type="entry name" value="Nucleic acid-binding proteins"/>
    <property type="match status" value="1"/>
</dbReference>
<sequence length="111" mass="12860">MKIYGVGRVAKDFEIDYSPKGICILKFPFAENIFDRKTKEKKAQYYNVVVFGRLAEIMGDLGIQKGDKMQIEGNINISEYTDKEGKKKYYTQIILNSFELCSTKNKQIDKK</sequence>
<evidence type="ECO:0000313" key="5">
    <source>
        <dbReference type="Proteomes" id="UP001198190"/>
    </source>
</evidence>
<evidence type="ECO:0000256" key="1">
    <source>
        <dbReference type="ARBA" id="ARBA00023125"/>
    </source>
</evidence>